<reference evidence="9" key="1">
    <citation type="submission" date="2020-02" db="EMBL/GenBank/DDBJ databases">
        <authorList>
            <person name="Meier V. D."/>
        </authorList>
    </citation>
    <scope>NUCLEOTIDE SEQUENCE</scope>
    <source>
        <strain evidence="9">AVDCRST_MAG95</strain>
    </source>
</reference>
<feature type="domain" description="ABC3 transporter permease C-terminal" evidence="7">
    <location>
        <begin position="678"/>
        <end position="787"/>
    </location>
</feature>
<feature type="transmembrane region" description="Helical" evidence="6">
    <location>
        <begin position="675"/>
        <end position="700"/>
    </location>
</feature>
<evidence type="ECO:0008006" key="10">
    <source>
        <dbReference type="Google" id="ProtNLM"/>
    </source>
</evidence>
<accession>A0A6J4HXS1</accession>
<feature type="transmembrane region" description="Helical" evidence="6">
    <location>
        <begin position="289"/>
        <end position="311"/>
    </location>
</feature>
<evidence type="ECO:0000313" key="9">
    <source>
        <dbReference type="EMBL" id="CAA9234095.1"/>
    </source>
</evidence>
<evidence type="ECO:0000256" key="3">
    <source>
        <dbReference type="ARBA" id="ARBA00022692"/>
    </source>
</evidence>
<feature type="transmembrane region" description="Helical" evidence="6">
    <location>
        <begin position="345"/>
        <end position="365"/>
    </location>
</feature>
<dbReference type="AlphaFoldDB" id="A0A6J4HXS1"/>
<proteinExistence type="predicted"/>
<evidence type="ECO:0000256" key="5">
    <source>
        <dbReference type="ARBA" id="ARBA00023136"/>
    </source>
</evidence>
<keyword evidence="5 6" id="KW-0472">Membrane</keyword>
<evidence type="ECO:0000256" key="1">
    <source>
        <dbReference type="ARBA" id="ARBA00004651"/>
    </source>
</evidence>
<evidence type="ECO:0000256" key="4">
    <source>
        <dbReference type="ARBA" id="ARBA00022989"/>
    </source>
</evidence>
<dbReference type="PANTHER" id="PTHR30572">
    <property type="entry name" value="MEMBRANE COMPONENT OF TRANSPORTER-RELATED"/>
    <property type="match status" value="1"/>
</dbReference>
<feature type="transmembrane region" description="Helical" evidence="6">
    <location>
        <begin position="758"/>
        <end position="781"/>
    </location>
</feature>
<keyword evidence="4 6" id="KW-1133">Transmembrane helix</keyword>
<keyword evidence="2" id="KW-1003">Cell membrane</keyword>
<evidence type="ECO:0000256" key="6">
    <source>
        <dbReference type="SAM" id="Phobius"/>
    </source>
</evidence>
<dbReference type="EMBL" id="CADCTJ010000359">
    <property type="protein sequence ID" value="CAA9234095.1"/>
    <property type="molecule type" value="Genomic_DNA"/>
</dbReference>
<organism evidence="9">
    <name type="scientific">uncultured Adhaeribacter sp</name>
    <dbReference type="NCBI Taxonomy" id="448109"/>
    <lineage>
        <taxon>Bacteria</taxon>
        <taxon>Pseudomonadati</taxon>
        <taxon>Bacteroidota</taxon>
        <taxon>Cytophagia</taxon>
        <taxon>Cytophagales</taxon>
        <taxon>Hymenobacteraceae</taxon>
        <taxon>Adhaeribacter</taxon>
        <taxon>environmental samples</taxon>
    </lineage>
</organism>
<dbReference type="GO" id="GO:0022857">
    <property type="term" value="F:transmembrane transporter activity"/>
    <property type="evidence" value="ECO:0007669"/>
    <property type="project" value="TreeGrafter"/>
</dbReference>
<dbReference type="InterPro" id="IPR025857">
    <property type="entry name" value="MacB_PCD"/>
</dbReference>
<evidence type="ECO:0000259" key="7">
    <source>
        <dbReference type="Pfam" id="PF02687"/>
    </source>
</evidence>
<dbReference type="PROSITE" id="PS51257">
    <property type="entry name" value="PROKAR_LIPOPROTEIN"/>
    <property type="match status" value="1"/>
</dbReference>
<comment type="subcellular location">
    <subcellularLocation>
        <location evidence="1">Cell membrane</location>
        <topology evidence="1">Multi-pass membrane protein</topology>
    </subcellularLocation>
</comment>
<feature type="transmembrane region" description="Helical" evidence="6">
    <location>
        <begin position="727"/>
        <end position="746"/>
    </location>
</feature>
<feature type="transmembrane region" description="Helical" evidence="6">
    <location>
        <begin position="433"/>
        <end position="452"/>
    </location>
</feature>
<keyword evidence="3 6" id="KW-0812">Transmembrane</keyword>
<gene>
    <name evidence="9" type="ORF">AVDCRST_MAG95-1126</name>
</gene>
<sequence length="798" mass="88333">MLRNFITTAFRSLKRNKANSVINIAGLALGIACCLMIFLVVRHERSYDTFHSKADRIYRINTQFLKTGGFSGGAPMPVANALKQNFPEVEQATTAFSAGEGLLKINNQLYQEPGIAYVAPEYFSIIDANWLAGNPQSALAEPNSVVLTKTLAQKYFGGTGNQIAQRALGKIIKVDAQYTLKVTGILEDLPDNTDLPFKILVSWSSLKVHAPDWDLNDWVSFGGSNLHLVLLRPGTDVAELQKKIPAMEKKYMGALEASRRTHLLQPLREMHYDERFGNLTGRVVAKENLGGLVLIGVFILLIACINFINLATAQSVKRSKEVGVRKVLGANRGQLIRQFLAETSLLSLLATILAAALTFFLLPQFKELLNLELSFNLFADRSLMAFLLLTMVAVSLLAGLYPALVISGFQPVLALKNKITASRGKAFSLRRSLIAGQFIIAQVLIISTIVVSNQLEYSRSKSLGFDKEAVVTLPIPAENKPETARALRQQLEQLPGIKNLSFANAAPSSESSNWSTFTFTGSDPTKEYYIQEISIDHTYLQTYGLTLLAGKNLDLQTDSAAILVNEKVLRTMNIPSPEAAINQKVNWRGKQRQIVGVVQDFHTRSLKEEISGVFMCKEPYTGLIGLKLEPASLRVTMTQVEQLWKKTYPESLFEFTFLDETVAGFYKEEVKMFKLFRLFAGIAVFISCLGLYGLVSFMAVQRTKEIGIRKVLGASVTNIVGLFTKEFFVLILVAFAVAAPLAWYAMQAWLQSFEYRNPIGPGSFVMAILFSLLIAGITVIYRSVRAALTSPVQNLRSE</sequence>
<feature type="domain" description="ABC3 transporter permease C-terminal" evidence="7">
    <location>
        <begin position="294"/>
        <end position="411"/>
    </location>
</feature>
<dbReference type="InterPro" id="IPR003838">
    <property type="entry name" value="ABC3_permease_C"/>
</dbReference>
<feature type="transmembrane region" description="Helical" evidence="6">
    <location>
        <begin position="21"/>
        <end position="41"/>
    </location>
</feature>
<dbReference type="InterPro" id="IPR050250">
    <property type="entry name" value="Macrolide_Exporter_MacB"/>
</dbReference>
<name>A0A6J4HXS1_9BACT</name>
<dbReference type="Pfam" id="PF02687">
    <property type="entry name" value="FtsX"/>
    <property type="match status" value="2"/>
</dbReference>
<protein>
    <recommendedName>
        <fullName evidence="10">ABC transporter, permease protein</fullName>
    </recommendedName>
</protein>
<feature type="domain" description="MacB-like periplasmic core" evidence="8">
    <location>
        <begin position="20"/>
        <end position="245"/>
    </location>
</feature>
<dbReference type="Pfam" id="PF12704">
    <property type="entry name" value="MacB_PCD"/>
    <property type="match status" value="1"/>
</dbReference>
<evidence type="ECO:0000256" key="2">
    <source>
        <dbReference type="ARBA" id="ARBA00022475"/>
    </source>
</evidence>
<dbReference type="PANTHER" id="PTHR30572:SF18">
    <property type="entry name" value="ABC-TYPE MACROLIDE FAMILY EXPORT SYSTEM PERMEASE COMPONENT 2"/>
    <property type="match status" value="1"/>
</dbReference>
<feature type="transmembrane region" description="Helical" evidence="6">
    <location>
        <begin position="385"/>
        <end position="413"/>
    </location>
</feature>
<dbReference type="GO" id="GO:0005886">
    <property type="term" value="C:plasma membrane"/>
    <property type="evidence" value="ECO:0007669"/>
    <property type="project" value="UniProtKB-SubCell"/>
</dbReference>
<evidence type="ECO:0000259" key="8">
    <source>
        <dbReference type="Pfam" id="PF12704"/>
    </source>
</evidence>